<name>A0A0F7TCL5_PENBI</name>
<organism evidence="1 2">
    <name type="scientific">Penicillium brasilianum</name>
    <dbReference type="NCBI Taxonomy" id="104259"/>
    <lineage>
        <taxon>Eukaryota</taxon>
        <taxon>Fungi</taxon>
        <taxon>Dikarya</taxon>
        <taxon>Ascomycota</taxon>
        <taxon>Pezizomycotina</taxon>
        <taxon>Eurotiomycetes</taxon>
        <taxon>Eurotiomycetidae</taxon>
        <taxon>Eurotiales</taxon>
        <taxon>Aspergillaceae</taxon>
        <taxon>Penicillium</taxon>
    </lineage>
</organism>
<evidence type="ECO:0000313" key="2">
    <source>
        <dbReference type="Proteomes" id="UP000042958"/>
    </source>
</evidence>
<sequence length="78" mass="8820">MRSHALDHRVIHTDGVVGQLRNGGLMAYQIGQLVDLQYFCRHLADGYTPAGLGQHHRRHGRLAWPIKPVTRRNSGLEI</sequence>
<keyword evidence="2" id="KW-1185">Reference proteome</keyword>
<reference evidence="2" key="1">
    <citation type="journal article" date="2015" name="Genome Announc.">
        <title>Draft genome sequence of the fungus Penicillium brasilianum MG11.</title>
        <authorList>
            <person name="Horn F."/>
            <person name="Linde J."/>
            <person name="Mattern D.J."/>
            <person name="Walther G."/>
            <person name="Guthke R."/>
            <person name="Brakhage A.A."/>
            <person name="Valiante V."/>
        </authorList>
    </citation>
    <scope>NUCLEOTIDE SEQUENCE [LARGE SCALE GENOMIC DNA]</scope>
    <source>
        <strain evidence="2">MG11</strain>
    </source>
</reference>
<dbReference type="Proteomes" id="UP000042958">
    <property type="component" value="Unassembled WGS sequence"/>
</dbReference>
<accession>A0A0F7TCL5</accession>
<dbReference type="AlphaFoldDB" id="A0A0F7TCL5"/>
<gene>
    <name evidence="1" type="ORF">PMG11_00457</name>
</gene>
<proteinExistence type="predicted"/>
<dbReference type="EMBL" id="CDHK01000001">
    <property type="protein sequence ID" value="CEJ54135.1"/>
    <property type="molecule type" value="Genomic_DNA"/>
</dbReference>
<protein>
    <submittedName>
        <fullName evidence="1">Uncharacterized protein</fullName>
    </submittedName>
</protein>
<evidence type="ECO:0000313" key="1">
    <source>
        <dbReference type="EMBL" id="CEJ54135.1"/>
    </source>
</evidence>